<dbReference type="Pfam" id="PF00356">
    <property type="entry name" value="LacI"/>
    <property type="match status" value="1"/>
</dbReference>
<dbReference type="Gene3D" id="1.10.260.40">
    <property type="entry name" value="lambda repressor-like DNA-binding domains"/>
    <property type="match status" value="1"/>
</dbReference>
<evidence type="ECO:0000313" key="5">
    <source>
        <dbReference type="EMBL" id="UXP32782.1"/>
    </source>
</evidence>
<dbReference type="Pfam" id="PF13407">
    <property type="entry name" value="Peripla_BP_4"/>
    <property type="match status" value="1"/>
</dbReference>
<dbReference type="InterPro" id="IPR010982">
    <property type="entry name" value="Lambda_DNA-bd_dom_sf"/>
</dbReference>
<evidence type="ECO:0000256" key="2">
    <source>
        <dbReference type="ARBA" id="ARBA00023125"/>
    </source>
</evidence>
<dbReference type="SUPFAM" id="SSF47413">
    <property type="entry name" value="lambda repressor-like DNA-binding domains"/>
    <property type="match status" value="1"/>
</dbReference>
<sequence length="163" mass="18532">MKKKVTIHDLARILNIDSSTVSRALADSPRVKQKTRDLIQAKAKELGYSRNTLASNLRSQKTHTIGVIVPHISRFFLSTVIAGIEEIAYEKGYRVIICQSLDQLTREQEMVRALLSSQVDGIILSISMETDQFEHLESIQKQGIPVVFFDRKCEAIFCDQHHH</sequence>
<dbReference type="PROSITE" id="PS50932">
    <property type="entry name" value="HTH_LACI_2"/>
    <property type="match status" value="1"/>
</dbReference>
<dbReference type="CDD" id="cd06267">
    <property type="entry name" value="PBP1_LacI_sugar_binding-like"/>
    <property type="match status" value="1"/>
</dbReference>
<dbReference type="SMART" id="SM00354">
    <property type="entry name" value="HTH_LACI"/>
    <property type="match status" value="1"/>
</dbReference>
<protein>
    <submittedName>
        <fullName evidence="5">LacI family transcriptional regulator</fullName>
    </submittedName>
</protein>
<organism evidence="5 6">
    <name type="scientific">Reichenbachiella agarivorans</name>
    <dbReference type="NCBI Taxonomy" id="2979464"/>
    <lineage>
        <taxon>Bacteria</taxon>
        <taxon>Pseudomonadati</taxon>
        <taxon>Bacteroidota</taxon>
        <taxon>Cytophagia</taxon>
        <taxon>Cytophagales</taxon>
        <taxon>Reichenbachiellaceae</taxon>
        <taxon>Reichenbachiella</taxon>
    </lineage>
</organism>
<evidence type="ECO:0000313" key="6">
    <source>
        <dbReference type="Proteomes" id="UP001065174"/>
    </source>
</evidence>
<dbReference type="PANTHER" id="PTHR30146:SF109">
    <property type="entry name" value="HTH-TYPE TRANSCRIPTIONAL REGULATOR GALS"/>
    <property type="match status" value="1"/>
</dbReference>
<dbReference type="PANTHER" id="PTHR30146">
    <property type="entry name" value="LACI-RELATED TRANSCRIPTIONAL REPRESSOR"/>
    <property type="match status" value="1"/>
</dbReference>
<feature type="domain" description="HTH lacI-type" evidence="4">
    <location>
        <begin position="5"/>
        <end position="59"/>
    </location>
</feature>
<dbReference type="Proteomes" id="UP001065174">
    <property type="component" value="Chromosome"/>
</dbReference>
<keyword evidence="1" id="KW-0805">Transcription regulation</keyword>
<evidence type="ECO:0000256" key="1">
    <source>
        <dbReference type="ARBA" id="ARBA00023015"/>
    </source>
</evidence>
<dbReference type="EMBL" id="CP106679">
    <property type="protein sequence ID" value="UXP32782.1"/>
    <property type="molecule type" value="Genomic_DNA"/>
</dbReference>
<keyword evidence="2" id="KW-0238">DNA-binding</keyword>
<evidence type="ECO:0000256" key="3">
    <source>
        <dbReference type="ARBA" id="ARBA00023163"/>
    </source>
</evidence>
<keyword evidence="6" id="KW-1185">Reference proteome</keyword>
<dbReference type="InterPro" id="IPR028082">
    <property type="entry name" value="Peripla_BP_I"/>
</dbReference>
<dbReference type="CDD" id="cd01392">
    <property type="entry name" value="HTH_LacI"/>
    <property type="match status" value="1"/>
</dbReference>
<name>A0ABY6CQI7_9BACT</name>
<evidence type="ECO:0000259" key="4">
    <source>
        <dbReference type="PROSITE" id="PS50932"/>
    </source>
</evidence>
<dbReference type="InterPro" id="IPR025997">
    <property type="entry name" value="SBP_2_dom"/>
</dbReference>
<reference evidence="5" key="1">
    <citation type="submission" date="2022-09" db="EMBL/GenBank/DDBJ databases">
        <title>Comparative genomics and taxonomic characterization of three novel marine species of genus Reichenbachiella exhibiting antioxidant and polysaccharide degradation activities.</title>
        <authorList>
            <person name="Muhammad N."/>
            <person name="Lee Y.-J."/>
            <person name="Ko J."/>
            <person name="Kim S.-G."/>
        </authorList>
    </citation>
    <scope>NUCLEOTIDE SEQUENCE</scope>
    <source>
        <strain evidence="5">BKB1-1</strain>
    </source>
</reference>
<keyword evidence="3" id="KW-0804">Transcription</keyword>
<proteinExistence type="predicted"/>
<dbReference type="InterPro" id="IPR000843">
    <property type="entry name" value="HTH_LacI"/>
</dbReference>
<gene>
    <name evidence="5" type="ORF">N6H18_02245</name>
</gene>
<dbReference type="SUPFAM" id="SSF53822">
    <property type="entry name" value="Periplasmic binding protein-like I"/>
    <property type="match status" value="1"/>
</dbReference>
<accession>A0ABY6CQI7</accession>
<dbReference type="Gene3D" id="3.40.50.2300">
    <property type="match status" value="1"/>
</dbReference>